<gene>
    <name evidence="5" type="ORF">MJG50_10420</name>
</gene>
<organism evidence="5 6">
    <name type="scientific">Fredinandcohnia quinoae</name>
    <dbReference type="NCBI Taxonomy" id="2918902"/>
    <lineage>
        <taxon>Bacteria</taxon>
        <taxon>Bacillati</taxon>
        <taxon>Bacillota</taxon>
        <taxon>Bacilli</taxon>
        <taxon>Bacillales</taxon>
        <taxon>Bacillaceae</taxon>
        <taxon>Fredinandcohnia</taxon>
    </lineage>
</organism>
<keyword evidence="3" id="KW-0804">Transcription</keyword>
<dbReference type="PROSITE" id="PS00041">
    <property type="entry name" value="HTH_ARAC_FAMILY_1"/>
    <property type="match status" value="1"/>
</dbReference>
<dbReference type="InterPro" id="IPR018060">
    <property type="entry name" value="HTH_AraC"/>
</dbReference>
<dbReference type="Gene3D" id="1.10.10.60">
    <property type="entry name" value="Homeodomain-like"/>
    <property type="match status" value="2"/>
</dbReference>
<feature type="domain" description="HTH araC/xylS-type" evidence="4">
    <location>
        <begin position="316"/>
        <end position="414"/>
    </location>
</feature>
<dbReference type="AlphaFoldDB" id="A0AAW5E4K1"/>
<name>A0AAW5E4K1_9BACI</name>
<evidence type="ECO:0000256" key="2">
    <source>
        <dbReference type="ARBA" id="ARBA00023125"/>
    </source>
</evidence>
<proteinExistence type="predicted"/>
<reference evidence="5" key="1">
    <citation type="submission" date="2022-02" db="EMBL/GenBank/DDBJ databases">
        <title>Fredinandcohnia quinoae sp. nov. isolated from Chenopodium quinoa seeds.</title>
        <authorList>
            <person name="Saati-Santamaria Z."/>
            <person name="Flores-Felix J.D."/>
            <person name="Igual J.M."/>
            <person name="Velazquez E."/>
            <person name="Garcia-Fraile P."/>
            <person name="Martinez-Molina E."/>
        </authorList>
    </citation>
    <scope>NUCLEOTIDE SEQUENCE</scope>
    <source>
        <strain evidence="5">SECRCQ15</strain>
    </source>
</reference>
<keyword evidence="2" id="KW-0238">DNA-binding</keyword>
<comment type="caution">
    <text evidence="5">The sequence shown here is derived from an EMBL/GenBank/DDBJ whole genome shotgun (WGS) entry which is preliminary data.</text>
</comment>
<evidence type="ECO:0000259" key="4">
    <source>
        <dbReference type="PROSITE" id="PS01124"/>
    </source>
</evidence>
<dbReference type="InterPro" id="IPR018062">
    <property type="entry name" value="HTH_AraC-typ_CS"/>
</dbReference>
<dbReference type="PROSITE" id="PS01124">
    <property type="entry name" value="HTH_ARAC_FAMILY_2"/>
    <property type="match status" value="1"/>
</dbReference>
<sequence>MEFIELMEMAIQDLQYICELIYKVHNIPVFYVNQSGEIEHEFASRELRDNPYYSPFIEQISIYTFEDNPMDFPIFFSNSNLKFFFVNLKRANLYLGTVILDPTLESEVSEESISKILDAFKGNLNKRKIIEYYHSIPIIDSQQFLSLSLLVYFLMYHKKLDKEMVIKNNKELTLNMNESENPDLEISKGRRNFIFHSNLSYEQVLLDCVKNGRLDKLKDIFDYSILGEAELGLLSKRNRLRSEKNLMITGIALVCRAAIEGGLNEETAFTLSDFYIQQLEELGSLNEILKFTEEAIMDFTNRVHQLNEEKYSATITACQHYIYNHIYEEITLDQLAQLCHLSPNYLSSLFRKEVGTPISEYIQLQRVNEAKKLLRLTNYSISDIGTWLNFNDQSYFIKVFKKYSGLTPKQFRNNHYSDHKSIDEID</sequence>
<evidence type="ECO:0000313" key="6">
    <source>
        <dbReference type="Proteomes" id="UP001431131"/>
    </source>
</evidence>
<dbReference type="Pfam" id="PF12833">
    <property type="entry name" value="HTH_18"/>
    <property type="match status" value="1"/>
</dbReference>
<evidence type="ECO:0000313" key="5">
    <source>
        <dbReference type="EMBL" id="MCH1625744.1"/>
    </source>
</evidence>
<accession>A0AAW5E4K1</accession>
<evidence type="ECO:0000256" key="1">
    <source>
        <dbReference type="ARBA" id="ARBA00023015"/>
    </source>
</evidence>
<keyword evidence="6" id="KW-1185">Reference proteome</keyword>
<dbReference type="InterPro" id="IPR020449">
    <property type="entry name" value="Tscrpt_reg_AraC-type_HTH"/>
</dbReference>
<dbReference type="InterPro" id="IPR009057">
    <property type="entry name" value="Homeodomain-like_sf"/>
</dbReference>
<keyword evidence="1" id="KW-0805">Transcription regulation</keyword>
<dbReference type="PANTHER" id="PTHR43280">
    <property type="entry name" value="ARAC-FAMILY TRANSCRIPTIONAL REGULATOR"/>
    <property type="match status" value="1"/>
</dbReference>
<evidence type="ECO:0000256" key="3">
    <source>
        <dbReference type="ARBA" id="ARBA00023163"/>
    </source>
</evidence>
<dbReference type="PANTHER" id="PTHR43280:SF34">
    <property type="entry name" value="ARAC-FAMILY TRANSCRIPTIONAL REGULATOR"/>
    <property type="match status" value="1"/>
</dbReference>
<dbReference type="SUPFAM" id="SSF46689">
    <property type="entry name" value="Homeodomain-like"/>
    <property type="match status" value="2"/>
</dbReference>
<dbReference type="Proteomes" id="UP001431131">
    <property type="component" value="Unassembled WGS sequence"/>
</dbReference>
<dbReference type="GO" id="GO:0003700">
    <property type="term" value="F:DNA-binding transcription factor activity"/>
    <property type="evidence" value="ECO:0007669"/>
    <property type="project" value="InterPro"/>
</dbReference>
<dbReference type="GO" id="GO:0043565">
    <property type="term" value="F:sequence-specific DNA binding"/>
    <property type="evidence" value="ECO:0007669"/>
    <property type="project" value="InterPro"/>
</dbReference>
<dbReference type="PRINTS" id="PR00032">
    <property type="entry name" value="HTHARAC"/>
</dbReference>
<dbReference type="EMBL" id="JAKTTI010000014">
    <property type="protein sequence ID" value="MCH1625744.1"/>
    <property type="molecule type" value="Genomic_DNA"/>
</dbReference>
<dbReference type="SMART" id="SM00342">
    <property type="entry name" value="HTH_ARAC"/>
    <property type="match status" value="1"/>
</dbReference>
<protein>
    <submittedName>
        <fullName evidence="5">AraC family transcriptional regulator</fullName>
    </submittedName>
</protein>